<dbReference type="PRINTS" id="PR00080">
    <property type="entry name" value="SDRFAMILY"/>
</dbReference>
<organism evidence="3 4">
    <name type="scientific">Limosilactobacillus secaliphilus</name>
    <dbReference type="NCBI Taxonomy" id="396268"/>
    <lineage>
        <taxon>Bacteria</taxon>
        <taxon>Bacillati</taxon>
        <taxon>Bacillota</taxon>
        <taxon>Bacilli</taxon>
        <taxon>Lactobacillales</taxon>
        <taxon>Lactobacillaceae</taxon>
        <taxon>Limosilactobacillus</taxon>
    </lineage>
</organism>
<evidence type="ECO:0000256" key="2">
    <source>
        <dbReference type="ARBA" id="ARBA00023002"/>
    </source>
</evidence>
<dbReference type="GO" id="GO:0016616">
    <property type="term" value="F:oxidoreductase activity, acting on the CH-OH group of donors, NAD or NADP as acceptor"/>
    <property type="evidence" value="ECO:0007669"/>
    <property type="project" value="TreeGrafter"/>
</dbReference>
<dbReference type="PATRIC" id="fig|396268.3.peg.1265"/>
<dbReference type="Proteomes" id="UP000050934">
    <property type="component" value="Unassembled WGS sequence"/>
</dbReference>
<comment type="caution">
    <text evidence="3">The sequence shown here is derived from an EMBL/GenBank/DDBJ whole genome shotgun (WGS) entry which is preliminary data.</text>
</comment>
<dbReference type="SUPFAM" id="SSF51735">
    <property type="entry name" value="NAD(P)-binding Rossmann-fold domains"/>
    <property type="match status" value="1"/>
</dbReference>
<name>A0A0R2I3U4_9LACO</name>
<dbReference type="PROSITE" id="PS00061">
    <property type="entry name" value="ADH_SHORT"/>
    <property type="match status" value="1"/>
</dbReference>
<dbReference type="GO" id="GO:0008206">
    <property type="term" value="P:bile acid metabolic process"/>
    <property type="evidence" value="ECO:0007669"/>
    <property type="project" value="UniProtKB-ARBA"/>
</dbReference>
<dbReference type="PANTHER" id="PTHR42760">
    <property type="entry name" value="SHORT-CHAIN DEHYDROGENASES/REDUCTASES FAMILY MEMBER"/>
    <property type="match status" value="1"/>
</dbReference>
<dbReference type="EMBL" id="JQBW01000004">
    <property type="protein sequence ID" value="KRN59502.1"/>
    <property type="molecule type" value="Genomic_DNA"/>
</dbReference>
<dbReference type="Pfam" id="PF13561">
    <property type="entry name" value="adh_short_C2"/>
    <property type="match status" value="1"/>
</dbReference>
<dbReference type="PRINTS" id="PR00081">
    <property type="entry name" value="GDHRDH"/>
</dbReference>
<reference evidence="3 4" key="1">
    <citation type="journal article" date="2015" name="Genome Announc.">
        <title>Expanding the biotechnology potential of lactobacilli through comparative genomics of 213 strains and associated genera.</title>
        <authorList>
            <person name="Sun Z."/>
            <person name="Harris H.M."/>
            <person name="McCann A."/>
            <person name="Guo C."/>
            <person name="Argimon S."/>
            <person name="Zhang W."/>
            <person name="Yang X."/>
            <person name="Jeffery I.B."/>
            <person name="Cooney J.C."/>
            <person name="Kagawa T.F."/>
            <person name="Liu W."/>
            <person name="Song Y."/>
            <person name="Salvetti E."/>
            <person name="Wrobel A."/>
            <person name="Rasinkangas P."/>
            <person name="Parkhill J."/>
            <person name="Rea M.C."/>
            <person name="O'Sullivan O."/>
            <person name="Ritari J."/>
            <person name="Douillard F.P."/>
            <person name="Paul Ross R."/>
            <person name="Yang R."/>
            <person name="Briner A.E."/>
            <person name="Felis G.E."/>
            <person name="de Vos W.M."/>
            <person name="Barrangou R."/>
            <person name="Klaenhammer T.R."/>
            <person name="Caufield P.W."/>
            <person name="Cui Y."/>
            <person name="Zhang H."/>
            <person name="O'Toole P.W."/>
        </authorList>
    </citation>
    <scope>NUCLEOTIDE SEQUENCE [LARGE SCALE GENOMIC DNA]</scope>
    <source>
        <strain evidence="3 4">DSM 17896</strain>
    </source>
</reference>
<gene>
    <name evidence="3" type="ORF">IV45_GL001248</name>
</gene>
<evidence type="ECO:0000313" key="4">
    <source>
        <dbReference type="Proteomes" id="UP000050934"/>
    </source>
</evidence>
<dbReference type="STRING" id="396268.IV45_GL001248"/>
<dbReference type="AlphaFoldDB" id="A0A0R2I3U4"/>
<sequence length="281" mass="30050">MKGNDEMGRLDGKVVLITGASRGIGLSGVKLMAAEGAQVVATTGHRVELLEKEVKPFNDAGGKVVVKKLNVADAGDWQRVVDETVDQFGTIDVLVNNAGSHVTKSLLETSEDDWDFIMNVNAKGVWLGMKKVIPVMMKNNDGKGKGSIINTSSVAALMGGYSDAGSVSYSASKGAVDAMTRHAAQWYAQYNIRVNNVNPGPIFTGMVEDSGIHSQEAMGALHKGRINLPPYAGEPDDIGYAFVYLASDESKFMTGSDLVIDGGWSTNSFVPEKNMHDILKH</sequence>
<evidence type="ECO:0000313" key="3">
    <source>
        <dbReference type="EMBL" id="KRN59502.1"/>
    </source>
</evidence>
<proteinExistence type="inferred from homology"/>
<keyword evidence="4" id="KW-1185">Reference proteome</keyword>
<dbReference type="Gene3D" id="3.40.50.720">
    <property type="entry name" value="NAD(P)-binding Rossmann-like Domain"/>
    <property type="match status" value="1"/>
</dbReference>
<keyword evidence="2" id="KW-0560">Oxidoreductase</keyword>
<dbReference type="InterPro" id="IPR020904">
    <property type="entry name" value="Sc_DH/Rdtase_CS"/>
</dbReference>
<evidence type="ECO:0000256" key="1">
    <source>
        <dbReference type="ARBA" id="ARBA00006484"/>
    </source>
</evidence>
<comment type="similarity">
    <text evidence="1">Belongs to the short-chain dehydrogenases/reductases (SDR) family.</text>
</comment>
<dbReference type="FunFam" id="3.40.50.720:FF:000084">
    <property type="entry name" value="Short-chain dehydrogenase reductase"/>
    <property type="match status" value="1"/>
</dbReference>
<accession>A0A0R2I3U4</accession>
<dbReference type="InterPro" id="IPR036291">
    <property type="entry name" value="NAD(P)-bd_dom_sf"/>
</dbReference>
<dbReference type="InterPro" id="IPR002347">
    <property type="entry name" value="SDR_fam"/>
</dbReference>
<protein>
    <submittedName>
        <fullName evidence="3">Short-chain dehydrogenase reductase SDR</fullName>
    </submittedName>
</protein>